<feature type="domain" description="CS" evidence="3">
    <location>
        <begin position="127"/>
        <end position="227"/>
    </location>
</feature>
<protein>
    <recommendedName>
        <fullName evidence="3">CS domain-containing protein</fullName>
    </recommendedName>
</protein>
<evidence type="ECO:0000256" key="1">
    <source>
        <dbReference type="SAM" id="MobiDB-lite"/>
    </source>
</evidence>
<feature type="chain" id="PRO_5032451429" description="CS domain-containing protein" evidence="2">
    <location>
        <begin position="31"/>
        <end position="447"/>
    </location>
</feature>
<dbReference type="AlphaFoldDB" id="A0A813FRZ7"/>
<dbReference type="InterPro" id="IPR036249">
    <property type="entry name" value="Thioredoxin-like_sf"/>
</dbReference>
<dbReference type="Proteomes" id="UP000654075">
    <property type="component" value="Unassembled WGS sequence"/>
</dbReference>
<dbReference type="Gene3D" id="3.40.30.10">
    <property type="entry name" value="Glutaredoxin"/>
    <property type="match status" value="1"/>
</dbReference>
<dbReference type="InterPro" id="IPR007052">
    <property type="entry name" value="CS_dom"/>
</dbReference>
<sequence>MRHSISVGRSAARILAALGVSSVWQAFGAATKPELPDVGLPMLQKAQKALSSGRPEDAVAVSTEDMDVLVLRGYHAEVQGLVELSHKGSEEDAQRVANQVRQAVKAERNRLDDLLRALDRNYGRAAEVSPAAQWAQNSTHIFLSIKFAQRWNAPGALEVENSTVDFSDCCFNFTAFGEHSFIVRRYHLSWTFLFPIVPKASSWHAAASGRISVFIAKAEKKEWSSLLQGQAPKNLGIWLDMQATWDAELEERREKSRGQKTNQKKTSVAPAPQKGGGKAGKKKVAKDDDDEDEEDSGFERELELISRCGKSSYSGTSVAELCDRAWANSVEKTAVPGRTWLIQLYNGQGKGDAAAMKTLMPVWKRLAEVFPQMLPKGRVGAVDCSQEKELCSQLMGSKTASEGEGLPVIWRYGGGRQAGERWTGSLTSASLEELADFGSSKKGKSEL</sequence>
<feature type="region of interest" description="Disordered" evidence="1">
    <location>
        <begin position="249"/>
        <end position="299"/>
    </location>
</feature>
<name>A0A813FRZ7_POLGL</name>
<feature type="compositionally biased region" description="Acidic residues" evidence="1">
    <location>
        <begin position="287"/>
        <end position="296"/>
    </location>
</feature>
<reference evidence="4" key="1">
    <citation type="submission" date="2021-02" db="EMBL/GenBank/DDBJ databases">
        <authorList>
            <person name="Dougan E. K."/>
            <person name="Rhodes N."/>
            <person name="Thang M."/>
            <person name="Chan C."/>
        </authorList>
    </citation>
    <scope>NUCLEOTIDE SEQUENCE</scope>
</reference>
<dbReference type="CDD" id="cd06463">
    <property type="entry name" value="p23_like"/>
    <property type="match status" value="1"/>
</dbReference>
<evidence type="ECO:0000256" key="2">
    <source>
        <dbReference type="SAM" id="SignalP"/>
    </source>
</evidence>
<comment type="caution">
    <text evidence="4">The sequence shown here is derived from an EMBL/GenBank/DDBJ whole genome shotgun (WGS) entry which is preliminary data.</text>
</comment>
<proteinExistence type="predicted"/>
<feature type="signal peptide" evidence="2">
    <location>
        <begin position="1"/>
        <end position="30"/>
    </location>
</feature>
<dbReference type="OrthoDB" id="1564555at2759"/>
<organism evidence="4 5">
    <name type="scientific">Polarella glacialis</name>
    <name type="common">Dinoflagellate</name>
    <dbReference type="NCBI Taxonomy" id="89957"/>
    <lineage>
        <taxon>Eukaryota</taxon>
        <taxon>Sar</taxon>
        <taxon>Alveolata</taxon>
        <taxon>Dinophyceae</taxon>
        <taxon>Suessiales</taxon>
        <taxon>Suessiaceae</taxon>
        <taxon>Polarella</taxon>
    </lineage>
</organism>
<dbReference type="EMBL" id="CAJNNV010025830">
    <property type="protein sequence ID" value="CAE8616259.1"/>
    <property type="molecule type" value="Genomic_DNA"/>
</dbReference>
<evidence type="ECO:0000313" key="4">
    <source>
        <dbReference type="EMBL" id="CAE8616259.1"/>
    </source>
</evidence>
<dbReference type="SUPFAM" id="SSF52833">
    <property type="entry name" value="Thioredoxin-like"/>
    <property type="match status" value="1"/>
</dbReference>
<dbReference type="CDD" id="cd02961">
    <property type="entry name" value="PDI_a_family"/>
    <property type="match status" value="1"/>
</dbReference>
<evidence type="ECO:0000259" key="3">
    <source>
        <dbReference type="PROSITE" id="PS51203"/>
    </source>
</evidence>
<gene>
    <name evidence="4" type="ORF">PGLA1383_LOCUS33957</name>
</gene>
<accession>A0A813FRZ7</accession>
<dbReference type="PROSITE" id="PS51203">
    <property type="entry name" value="CS"/>
    <property type="match status" value="1"/>
</dbReference>
<dbReference type="InterPro" id="IPR008978">
    <property type="entry name" value="HSP20-like_chaperone"/>
</dbReference>
<dbReference type="Gene3D" id="2.60.40.790">
    <property type="match status" value="1"/>
</dbReference>
<dbReference type="OMA" id="KRTRANW"/>
<keyword evidence="5" id="KW-1185">Reference proteome</keyword>
<evidence type="ECO:0000313" key="5">
    <source>
        <dbReference type="Proteomes" id="UP000654075"/>
    </source>
</evidence>
<dbReference type="SUPFAM" id="SSF49764">
    <property type="entry name" value="HSP20-like chaperones"/>
    <property type="match status" value="1"/>
</dbReference>
<keyword evidence="2" id="KW-0732">Signal</keyword>